<dbReference type="AlphaFoldDB" id="A0AA41YQV2"/>
<dbReference type="Gene3D" id="3.40.50.1820">
    <property type="entry name" value="alpha/beta hydrolase"/>
    <property type="match status" value="1"/>
</dbReference>
<gene>
    <name evidence="2" type="ORF">OL599_20245</name>
</gene>
<evidence type="ECO:0000313" key="2">
    <source>
        <dbReference type="EMBL" id="MCW3476902.1"/>
    </source>
</evidence>
<organism evidence="2 3">
    <name type="scientific">Limobrevibacterium gyesilva</name>
    <dbReference type="NCBI Taxonomy" id="2991712"/>
    <lineage>
        <taxon>Bacteria</taxon>
        <taxon>Pseudomonadati</taxon>
        <taxon>Pseudomonadota</taxon>
        <taxon>Alphaproteobacteria</taxon>
        <taxon>Acetobacterales</taxon>
        <taxon>Acetobacteraceae</taxon>
        <taxon>Limobrevibacterium</taxon>
    </lineage>
</organism>
<name>A0AA41YQV2_9PROT</name>
<keyword evidence="2" id="KW-0378">Hydrolase</keyword>
<comment type="caution">
    <text evidence="2">The sequence shown here is derived from an EMBL/GenBank/DDBJ whole genome shotgun (WGS) entry which is preliminary data.</text>
</comment>
<keyword evidence="3" id="KW-1185">Reference proteome</keyword>
<dbReference type="GO" id="GO:0016787">
    <property type="term" value="F:hydrolase activity"/>
    <property type="evidence" value="ECO:0007669"/>
    <property type="project" value="UniProtKB-KW"/>
</dbReference>
<sequence>MTETNCAADNRLDPREQLFRIPSQHDGLHLLLRHLPPPAQAAGPPRAVLYVHGATFPSALSVAHRFDGRSWRDALADAGFHVWAFDCLGYGGSGRYPAMRMAADRNAPPGRASDAAQQIERVARFITERCGVASVHVVAHSWGTIAAGLFATLQPQLVERLVLFGPITQRHGPGDPVTLAAWALVTVEAQWRRFVEDVPPGHPPVLSRRHFAAWAALYLANDPDSGTRTPPSVAIPGGPRADIQDAWHGRLAYDPGRIQAPACIIRGEWDSLTTDADARWLFDALTAAPLKRDIKIGRATHLLHLEEGRHALYRETETFLLGGERG</sequence>
<reference evidence="2" key="2">
    <citation type="submission" date="2022-10" db="EMBL/GenBank/DDBJ databases">
        <authorList>
            <person name="Trinh H.N."/>
        </authorList>
    </citation>
    <scope>NUCLEOTIDE SEQUENCE</scope>
    <source>
        <strain evidence="2">RN2-1</strain>
    </source>
</reference>
<evidence type="ECO:0000259" key="1">
    <source>
        <dbReference type="Pfam" id="PF00561"/>
    </source>
</evidence>
<feature type="domain" description="AB hydrolase-1" evidence="1">
    <location>
        <begin position="68"/>
        <end position="307"/>
    </location>
</feature>
<evidence type="ECO:0000313" key="3">
    <source>
        <dbReference type="Proteomes" id="UP001165679"/>
    </source>
</evidence>
<protein>
    <submittedName>
        <fullName evidence="2">Alpha/beta hydrolase</fullName>
    </submittedName>
</protein>
<dbReference type="PANTHER" id="PTHR43798">
    <property type="entry name" value="MONOACYLGLYCEROL LIPASE"/>
    <property type="match status" value="1"/>
</dbReference>
<accession>A0AA41YQV2</accession>
<dbReference type="InterPro" id="IPR000073">
    <property type="entry name" value="AB_hydrolase_1"/>
</dbReference>
<dbReference type="Pfam" id="PF00561">
    <property type="entry name" value="Abhydrolase_1"/>
    <property type="match status" value="1"/>
</dbReference>
<dbReference type="InterPro" id="IPR029058">
    <property type="entry name" value="AB_hydrolase_fold"/>
</dbReference>
<dbReference type="PANTHER" id="PTHR43798:SF33">
    <property type="entry name" value="HYDROLASE, PUTATIVE (AFU_ORTHOLOGUE AFUA_2G14860)-RELATED"/>
    <property type="match status" value="1"/>
</dbReference>
<dbReference type="GO" id="GO:0016020">
    <property type="term" value="C:membrane"/>
    <property type="evidence" value="ECO:0007669"/>
    <property type="project" value="TreeGrafter"/>
</dbReference>
<dbReference type="RefSeq" id="WP_264715760.1">
    <property type="nucleotide sequence ID" value="NZ_JAPDNT010000026.1"/>
</dbReference>
<dbReference type="EMBL" id="JAPDNT010000026">
    <property type="protein sequence ID" value="MCW3476902.1"/>
    <property type="molecule type" value="Genomic_DNA"/>
</dbReference>
<reference evidence="2" key="1">
    <citation type="submission" date="2022-09" db="EMBL/GenBank/DDBJ databases">
        <title>Rhodovastum sp. nov. RN2-1 isolated from soil in Seongnam, South Korea.</title>
        <authorList>
            <person name="Le N.T."/>
        </authorList>
    </citation>
    <scope>NUCLEOTIDE SEQUENCE</scope>
    <source>
        <strain evidence="2">RN2-1</strain>
    </source>
</reference>
<dbReference type="InterPro" id="IPR050266">
    <property type="entry name" value="AB_hydrolase_sf"/>
</dbReference>
<dbReference type="SUPFAM" id="SSF53474">
    <property type="entry name" value="alpha/beta-Hydrolases"/>
    <property type="match status" value="1"/>
</dbReference>
<dbReference type="Proteomes" id="UP001165679">
    <property type="component" value="Unassembled WGS sequence"/>
</dbReference>
<proteinExistence type="predicted"/>